<feature type="compositionally biased region" description="Polar residues" evidence="1">
    <location>
        <begin position="250"/>
        <end position="264"/>
    </location>
</feature>
<comment type="caution">
    <text evidence="3">The sequence shown here is derived from an EMBL/GenBank/DDBJ whole genome shotgun (WGS) entry which is preliminary data.</text>
</comment>
<keyword evidence="4" id="KW-1185">Reference proteome</keyword>
<protein>
    <submittedName>
        <fullName evidence="3">Uncharacterized protein</fullName>
    </submittedName>
</protein>
<name>A0A9P6CSD4_9AGAR</name>
<evidence type="ECO:0000313" key="3">
    <source>
        <dbReference type="EMBL" id="KAF9472000.1"/>
    </source>
</evidence>
<feature type="region of interest" description="Disordered" evidence="1">
    <location>
        <begin position="223"/>
        <end position="264"/>
    </location>
</feature>
<feature type="region of interest" description="Disordered" evidence="1">
    <location>
        <begin position="151"/>
        <end position="179"/>
    </location>
</feature>
<proteinExistence type="predicted"/>
<evidence type="ECO:0000256" key="2">
    <source>
        <dbReference type="SAM" id="Phobius"/>
    </source>
</evidence>
<keyword evidence="2" id="KW-0812">Transmembrane</keyword>
<feature type="compositionally biased region" description="Low complexity" evidence="1">
    <location>
        <begin position="157"/>
        <end position="178"/>
    </location>
</feature>
<organism evidence="3 4">
    <name type="scientific">Pholiota conissans</name>
    <dbReference type="NCBI Taxonomy" id="109636"/>
    <lineage>
        <taxon>Eukaryota</taxon>
        <taxon>Fungi</taxon>
        <taxon>Dikarya</taxon>
        <taxon>Basidiomycota</taxon>
        <taxon>Agaricomycotina</taxon>
        <taxon>Agaricomycetes</taxon>
        <taxon>Agaricomycetidae</taxon>
        <taxon>Agaricales</taxon>
        <taxon>Agaricineae</taxon>
        <taxon>Strophariaceae</taxon>
        <taxon>Pholiota</taxon>
    </lineage>
</organism>
<keyword evidence="2" id="KW-0472">Membrane</keyword>
<feature type="transmembrane region" description="Helical" evidence="2">
    <location>
        <begin position="186"/>
        <end position="212"/>
    </location>
</feature>
<evidence type="ECO:0000256" key="1">
    <source>
        <dbReference type="SAM" id="MobiDB-lite"/>
    </source>
</evidence>
<evidence type="ECO:0000313" key="4">
    <source>
        <dbReference type="Proteomes" id="UP000807469"/>
    </source>
</evidence>
<sequence>MSLGGFLKAFLSGQGLIQLYFASRLISLSAAVTVKIVSVQEANSTILQSFTNQTLATNDNILIDIDSDPHGFNDSTLYLVPALEINFTPRVIQNIFATKKGIVVHQPPYLIPQCPPGNYTLELHDATQSISPIIATSHGIQINSKINTTLITQSPDSPTHTVSTTAETSSATRESPASQTAQKHNLFLVEILASISALLGILLLTVLTLCYLRRRRRSQNIDRPDKIVHPFNASPSTSVASPSGEKRDTSSSSVTLPTGVPEQQNQVEAIAQLHNRLRRVEESHNRTSVIEISRVAGTVELDPPPEYPESVSRS</sequence>
<dbReference type="Proteomes" id="UP000807469">
    <property type="component" value="Unassembled WGS sequence"/>
</dbReference>
<keyword evidence="2" id="KW-1133">Transmembrane helix</keyword>
<reference evidence="3" key="1">
    <citation type="submission" date="2020-11" db="EMBL/GenBank/DDBJ databases">
        <authorList>
            <consortium name="DOE Joint Genome Institute"/>
            <person name="Ahrendt S."/>
            <person name="Riley R."/>
            <person name="Andreopoulos W."/>
            <person name="Labutti K."/>
            <person name="Pangilinan J."/>
            <person name="Ruiz-Duenas F.J."/>
            <person name="Barrasa J.M."/>
            <person name="Sanchez-Garcia M."/>
            <person name="Camarero S."/>
            <person name="Miyauchi S."/>
            <person name="Serrano A."/>
            <person name="Linde D."/>
            <person name="Babiker R."/>
            <person name="Drula E."/>
            <person name="Ayuso-Fernandez I."/>
            <person name="Pacheco R."/>
            <person name="Padilla G."/>
            <person name="Ferreira P."/>
            <person name="Barriuso J."/>
            <person name="Kellner H."/>
            <person name="Castanera R."/>
            <person name="Alfaro M."/>
            <person name="Ramirez L."/>
            <person name="Pisabarro A.G."/>
            <person name="Kuo A."/>
            <person name="Tritt A."/>
            <person name="Lipzen A."/>
            <person name="He G."/>
            <person name="Yan M."/>
            <person name="Ng V."/>
            <person name="Cullen D."/>
            <person name="Martin F."/>
            <person name="Rosso M.-N."/>
            <person name="Henrissat B."/>
            <person name="Hibbett D."/>
            <person name="Martinez A.T."/>
            <person name="Grigoriev I.V."/>
        </authorList>
    </citation>
    <scope>NUCLEOTIDE SEQUENCE</scope>
    <source>
        <strain evidence="3">CIRM-BRFM 674</strain>
    </source>
</reference>
<gene>
    <name evidence="3" type="ORF">BDN70DRAFT_925891</name>
</gene>
<accession>A0A9P6CSD4</accession>
<dbReference type="EMBL" id="MU155592">
    <property type="protein sequence ID" value="KAF9472000.1"/>
    <property type="molecule type" value="Genomic_DNA"/>
</dbReference>
<dbReference type="AlphaFoldDB" id="A0A9P6CSD4"/>